<evidence type="ECO:0000256" key="9">
    <source>
        <dbReference type="ARBA" id="ARBA00031202"/>
    </source>
</evidence>
<reference evidence="16" key="3">
    <citation type="submission" date="2018-07" db="EMBL/GenBank/DDBJ databases">
        <authorList>
            <person name="Mckenzie S.K."/>
            <person name="Kronauer D.J.C."/>
        </authorList>
    </citation>
    <scope>NUCLEOTIDE SEQUENCE</scope>
    <source>
        <strain evidence="16">Clonal line C1</strain>
    </source>
</reference>
<evidence type="ECO:0000256" key="8">
    <source>
        <dbReference type="ARBA" id="ARBA00029814"/>
    </source>
</evidence>
<evidence type="ECO:0000256" key="2">
    <source>
        <dbReference type="ARBA" id="ARBA00008496"/>
    </source>
</evidence>
<evidence type="ECO:0000256" key="3">
    <source>
        <dbReference type="ARBA" id="ARBA00012089"/>
    </source>
</evidence>
<dbReference type="PANTHER" id="PTHR12196:SF2">
    <property type="entry name" value="DIPHTHINE--AMMONIA LIGASE"/>
    <property type="match status" value="1"/>
</dbReference>
<evidence type="ECO:0000256" key="5">
    <source>
        <dbReference type="ARBA" id="ARBA00022598"/>
    </source>
</evidence>
<evidence type="ECO:0000256" key="12">
    <source>
        <dbReference type="ARBA" id="ARBA00048108"/>
    </source>
</evidence>
<keyword evidence="5" id="KW-0436">Ligase</keyword>
<evidence type="ECO:0000313" key="15">
    <source>
        <dbReference type="EMBL" id="EZA60991.1"/>
    </source>
</evidence>
<dbReference type="InterPro" id="IPR035959">
    <property type="entry name" value="RutC-like_sf"/>
</dbReference>
<dbReference type="InterPro" id="IPR030662">
    <property type="entry name" value="DPH6/MJ0570"/>
</dbReference>
<evidence type="ECO:0000259" key="14">
    <source>
        <dbReference type="Pfam" id="PF01902"/>
    </source>
</evidence>
<dbReference type="FunFam" id="3.40.50.620:FF:000069">
    <property type="entry name" value="diphthine--ammonia ligase"/>
    <property type="match status" value="1"/>
</dbReference>
<dbReference type="SUPFAM" id="SSF55298">
    <property type="entry name" value="YjgF-like"/>
    <property type="match status" value="2"/>
</dbReference>
<dbReference type="OrthoDB" id="686384at2759"/>
<dbReference type="STRING" id="2015173.A0A026WZ14"/>
<dbReference type="FunFam" id="3.30.1330.40:FF:000010">
    <property type="entry name" value="Diphthine--ammonia ligase"/>
    <property type="match status" value="1"/>
</dbReference>
<reference evidence="16" key="2">
    <citation type="journal article" date="2018" name="Genome Res.">
        <title>The genomic architecture and molecular evolution of ant odorant receptors.</title>
        <authorList>
            <person name="McKenzie S.K."/>
            <person name="Kronauer D.J.C."/>
        </authorList>
    </citation>
    <scope>NUCLEOTIDE SEQUENCE [LARGE SCALE GENOMIC DNA]</scope>
    <source>
        <strain evidence="16">Clonal line C1</strain>
    </source>
</reference>
<dbReference type="OMA" id="HCRLAQS"/>
<protein>
    <recommendedName>
        <fullName evidence="4">Diphthine--ammonia ligase</fullName>
        <ecNumber evidence="3">6.3.1.14</ecNumber>
    </recommendedName>
    <alternativeName>
        <fullName evidence="9">ATP-binding domain-containing protein 4</fullName>
    </alternativeName>
    <alternativeName>
        <fullName evidence="8">Diphthamide synthase</fullName>
    </alternativeName>
    <alternativeName>
        <fullName evidence="10">Diphthamide synthetase</fullName>
    </alternativeName>
    <alternativeName>
        <fullName evidence="11">Protein DPH6 homolog</fullName>
    </alternativeName>
</protein>
<dbReference type="Pfam" id="PF01042">
    <property type="entry name" value="Ribonuc_L-PSP"/>
    <property type="match status" value="2"/>
</dbReference>
<evidence type="ECO:0000256" key="4">
    <source>
        <dbReference type="ARBA" id="ARBA00018426"/>
    </source>
</evidence>
<organism evidence="15 17">
    <name type="scientific">Ooceraea biroi</name>
    <name type="common">Clonal raider ant</name>
    <name type="synonym">Cerapachys biroi</name>
    <dbReference type="NCBI Taxonomy" id="2015173"/>
    <lineage>
        <taxon>Eukaryota</taxon>
        <taxon>Metazoa</taxon>
        <taxon>Ecdysozoa</taxon>
        <taxon>Arthropoda</taxon>
        <taxon>Hexapoda</taxon>
        <taxon>Insecta</taxon>
        <taxon>Pterygota</taxon>
        <taxon>Neoptera</taxon>
        <taxon>Endopterygota</taxon>
        <taxon>Hymenoptera</taxon>
        <taxon>Apocrita</taxon>
        <taxon>Aculeata</taxon>
        <taxon>Formicoidea</taxon>
        <taxon>Formicidae</taxon>
        <taxon>Dorylinae</taxon>
        <taxon>Ooceraea</taxon>
    </lineage>
</organism>
<dbReference type="InterPro" id="IPR006175">
    <property type="entry name" value="YjgF/YER057c/UK114"/>
</dbReference>
<dbReference type="NCBIfam" id="TIGR00290">
    <property type="entry name" value="MJ0570_dom"/>
    <property type="match status" value="1"/>
</dbReference>
<dbReference type="CDD" id="cd06156">
    <property type="entry name" value="eu_AANH_C_2"/>
    <property type="match status" value="1"/>
</dbReference>
<proteinExistence type="inferred from homology"/>
<comment type="similarity">
    <text evidence="2">Belongs to the Diphthine--ammonia ligase family.</text>
</comment>
<feature type="compositionally biased region" description="Polar residues" evidence="13">
    <location>
        <begin position="296"/>
        <end position="307"/>
    </location>
</feature>
<keyword evidence="6" id="KW-0547">Nucleotide-binding</keyword>
<accession>A0A026WZ14</accession>
<dbReference type="GO" id="GO:0017178">
    <property type="term" value="F:diphthine-ammonia ligase activity"/>
    <property type="evidence" value="ECO:0007669"/>
    <property type="project" value="UniProtKB-EC"/>
</dbReference>
<dbReference type="InterPro" id="IPR014729">
    <property type="entry name" value="Rossmann-like_a/b/a_fold"/>
</dbReference>
<keyword evidence="7" id="KW-0067">ATP-binding</keyword>
<dbReference type="Pfam" id="PF01902">
    <property type="entry name" value="Diphthami_syn_2"/>
    <property type="match status" value="1"/>
</dbReference>
<dbReference type="Proteomes" id="UP000053097">
    <property type="component" value="Unassembled WGS sequence"/>
</dbReference>
<dbReference type="GO" id="GO:0017183">
    <property type="term" value="P:protein histidyl modification to diphthamide"/>
    <property type="evidence" value="ECO:0007669"/>
    <property type="project" value="UniProtKB-UniPathway"/>
</dbReference>
<evidence type="ECO:0000313" key="16">
    <source>
        <dbReference type="EMBL" id="RLU22548.1"/>
    </source>
</evidence>
<dbReference type="CDD" id="cd06155">
    <property type="entry name" value="eu_AANH_C_1"/>
    <property type="match status" value="1"/>
</dbReference>
<evidence type="ECO:0000256" key="11">
    <source>
        <dbReference type="ARBA" id="ARBA00032849"/>
    </source>
</evidence>
<dbReference type="Gene3D" id="3.30.1330.40">
    <property type="entry name" value="RutC-like"/>
    <property type="match status" value="2"/>
</dbReference>
<dbReference type="GO" id="GO:0005524">
    <property type="term" value="F:ATP binding"/>
    <property type="evidence" value="ECO:0007669"/>
    <property type="project" value="UniProtKB-KW"/>
</dbReference>
<feature type="domain" description="Diphthamide synthase" evidence="14">
    <location>
        <begin position="1"/>
        <end position="224"/>
    </location>
</feature>
<keyword evidence="17" id="KW-1185">Reference proteome</keyword>
<feature type="region of interest" description="Disordered" evidence="13">
    <location>
        <begin position="287"/>
        <end position="308"/>
    </location>
</feature>
<name>A0A026WZ14_OOCBI</name>
<evidence type="ECO:0000256" key="6">
    <source>
        <dbReference type="ARBA" id="ARBA00022741"/>
    </source>
</evidence>
<reference evidence="15 17" key="1">
    <citation type="journal article" date="2014" name="Curr. Biol.">
        <title>The genome of the clonal raider ant Cerapachys biroi.</title>
        <authorList>
            <person name="Oxley P.R."/>
            <person name="Ji L."/>
            <person name="Fetter-Pruneda I."/>
            <person name="McKenzie S.K."/>
            <person name="Li C."/>
            <person name="Hu H."/>
            <person name="Zhang G."/>
            <person name="Kronauer D.J."/>
        </authorList>
    </citation>
    <scope>NUCLEOTIDE SEQUENCE [LARGE SCALE GENOMIC DNA]</scope>
</reference>
<dbReference type="EMBL" id="QOIP01000005">
    <property type="protein sequence ID" value="RLU22548.1"/>
    <property type="molecule type" value="Genomic_DNA"/>
</dbReference>
<sequence>MRVVALISGGKDSCFNMMQCITAGHEIVAVANLYPVEKDDLDSFMFQTVGHQGIKYIAQAMGLPIYRYPTFGKANVQEKCYYPTENDEVEDLFKLLNTVKERENIEAVSSGAILSDYQRIRVENVCNRLGLISLSYLWKRDQEELLNEMIQSSVNAVLIKVAALGLETKHLGKSISEMQPHLVKIKEKYGVNICGEGGEYETFTLDCPLFAKSIVIDAYESIVNSRDDVAPVGYLRFTKIHLQEKDNGELEKLSLSERLKTVSIKTPQDYIAEIIGPELHDGCNLSEDENDEHACESNSLKASNSGQFHPPSPMEILYEEEDYPDAPVVNRNQTGWFWFGGIVGKHPDVTAAVEEALEKLSTLVQNENLRTSDIVAVTLYIKDMSNYKAINDTYVSWLGKRNPPVRICVECPLNVHVALDATAYKENQESGDKWACKRHTMHVQSISHWAPANIGPYSQAVRVGDIILVAGQIPLVPGNMNLLDMNIKRQCRLTLRHIDRIVKAMDAKLRDIVQGICFLTHPSYIVDARKEWERRTRNAIVDYVVVPNLPRGAQVEWCVWAHRDNNRFEYEETGKCVANFRIAIRRRWNYENNVSAIVCYMSTGSSNSTGNLTTEASLPSMELNANELSEAFEYLLCKLRKGSQSASPTCSLRIFYKVGSFPGPNFLHDVLSKFSTQNLVITIIPATHLHNFSTLLSIYGIRHE</sequence>
<dbReference type="Gene3D" id="3.40.50.620">
    <property type="entry name" value="HUPs"/>
    <property type="match status" value="1"/>
</dbReference>
<evidence type="ECO:0000313" key="17">
    <source>
        <dbReference type="Proteomes" id="UP000053097"/>
    </source>
</evidence>
<dbReference type="PANTHER" id="PTHR12196">
    <property type="entry name" value="DOMAIN OF UNKNOWN FUNCTION 71 DUF71 -CONTAINING PROTEIN"/>
    <property type="match status" value="1"/>
</dbReference>
<dbReference type="InterPro" id="IPR002761">
    <property type="entry name" value="Diphthami_syn_dom"/>
</dbReference>
<evidence type="ECO:0000256" key="7">
    <source>
        <dbReference type="ARBA" id="ARBA00022840"/>
    </source>
</evidence>
<comment type="catalytic activity">
    <reaction evidence="12">
        <text>diphthine-[translation elongation factor 2] + NH4(+) + ATP = diphthamide-[translation elongation factor 2] + AMP + diphosphate + H(+)</text>
        <dbReference type="Rhea" id="RHEA:19753"/>
        <dbReference type="Rhea" id="RHEA-COMP:10172"/>
        <dbReference type="Rhea" id="RHEA-COMP:10174"/>
        <dbReference type="ChEBI" id="CHEBI:15378"/>
        <dbReference type="ChEBI" id="CHEBI:16692"/>
        <dbReference type="ChEBI" id="CHEBI:28938"/>
        <dbReference type="ChEBI" id="CHEBI:30616"/>
        <dbReference type="ChEBI" id="CHEBI:33019"/>
        <dbReference type="ChEBI" id="CHEBI:82696"/>
        <dbReference type="ChEBI" id="CHEBI:456215"/>
        <dbReference type="EC" id="6.3.1.14"/>
    </reaction>
</comment>
<dbReference type="FunFam" id="3.90.1490.10:FF:000001">
    <property type="entry name" value="Diphthine--ammonia ligase"/>
    <property type="match status" value="1"/>
</dbReference>
<dbReference type="CDD" id="cd01994">
    <property type="entry name" value="AANH_PF0828-like"/>
    <property type="match status" value="1"/>
</dbReference>
<dbReference type="Proteomes" id="UP000279307">
    <property type="component" value="Chromosome 5"/>
</dbReference>
<dbReference type="AlphaFoldDB" id="A0A026WZ14"/>
<evidence type="ECO:0000256" key="1">
    <source>
        <dbReference type="ARBA" id="ARBA00005156"/>
    </source>
</evidence>
<evidence type="ECO:0000256" key="13">
    <source>
        <dbReference type="SAM" id="MobiDB-lite"/>
    </source>
</evidence>
<dbReference type="Gene3D" id="3.90.1490.10">
    <property type="entry name" value="putative n-type atp pyrophosphatase, domain 2"/>
    <property type="match status" value="1"/>
</dbReference>
<comment type="pathway">
    <text evidence="1">Protein modification; peptidyl-diphthamide biosynthesis.</text>
</comment>
<dbReference type="EMBL" id="KK107063">
    <property type="protein sequence ID" value="EZA60991.1"/>
    <property type="molecule type" value="Genomic_DNA"/>
</dbReference>
<dbReference type="EC" id="6.3.1.14" evidence="3"/>
<dbReference type="SUPFAM" id="SSF52402">
    <property type="entry name" value="Adenine nucleotide alpha hydrolases-like"/>
    <property type="match status" value="1"/>
</dbReference>
<evidence type="ECO:0000256" key="10">
    <source>
        <dbReference type="ARBA" id="ARBA00031552"/>
    </source>
</evidence>
<gene>
    <name evidence="16" type="ORF">DMN91_004826</name>
    <name evidence="15" type="ORF">X777_08203</name>
</gene>
<dbReference type="UniPathway" id="UPA00559"/>